<keyword evidence="1" id="KW-1133">Transmembrane helix</keyword>
<comment type="caution">
    <text evidence="2">The sequence shown here is derived from an EMBL/GenBank/DDBJ whole genome shotgun (WGS) entry which is preliminary data.</text>
</comment>
<dbReference type="Proteomes" id="UP000663802">
    <property type="component" value="Unassembled WGS sequence"/>
</dbReference>
<reference evidence="2 3" key="1">
    <citation type="journal article" date="2021" name="Int. J. Syst. Evol. Microbiol.">
        <title>Clostridium zeae sp. nov., isolated from corn silage.</title>
        <authorList>
            <person name="Kobayashi H."/>
            <person name="Tanizawa Y."/>
            <person name="Yagura M."/>
            <person name="Sakamoto M."/>
            <person name="Ohkuma M."/>
            <person name="Tohno M."/>
        </authorList>
    </citation>
    <scope>NUCLEOTIDE SEQUENCE [LARGE SCALE GENOMIC DNA]</scope>
    <source>
        <strain evidence="2 3">CSC2</strain>
    </source>
</reference>
<evidence type="ECO:0000313" key="2">
    <source>
        <dbReference type="EMBL" id="GFZ32379.1"/>
    </source>
</evidence>
<keyword evidence="1" id="KW-0472">Membrane</keyword>
<accession>A0ABQ1ECB6</accession>
<dbReference type="NCBIfam" id="TIGR00821">
    <property type="entry name" value="EII-GUT"/>
    <property type="match status" value="1"/>
</dbReference>
<dbReference type="PROSITE" id="PS51107">
    <property type="entry name" value="PTS_EIIC_TYPE_5"/>
    <property type="match status" value="1"/>
</dbReference>
<feature type="transmembrane region" description="Helical" evidence="1">
    <location>
        <begin position="68"/>
        <end position="88"/>
    </location>
</feature>
<keyword evidence="1" id="KW-0812">Transmembrane</keyword>
<evidence type="ECO:0000313" key="3">
    <source>
        <dbReference type="Proteomes" id="UP000663802"/>
    </source>
</evidence>
<keyword evidence="3" id="KW-1185">Reference proteome</keyword>
<dbReference type="PANTHER" id="PTHR40399">
    <property type="entry name" value="PTS SYSTEM GLUCITOL/SORBITOL-SPECIFIC EIIC COMPONENT"/>
    <property type="match status" value="1"/>
</dbReference>
<protein>
    <submittedName>
        <fullName evidence="2">PTS sorbitol transporter subunit IIC</fullName>
    </submittedName>
</protein>
<dbReference type="Pfam" id="PF03608">
    <property type="entry name" value="EII-GUT"/>
    <property type="match status" value="1"/>
</dbReference>
<proteinExistence type="predicted"/>
<feature type="transmembrane region" description="Helical" evidence="1">
    <location>
        <begin position="26"/>
        <end position="48"/>
    </location>
</feature>
<organism evidence="2 3">
    <name type="scientific">Clostridium zeae</name>
    <dbReference type="NCBI Taxonomy" id="2759022"/>
    <lineage>
        <taxon>Bacteria</taxon>
        <taxon>Bacillati</taxon>
        <taxon>Bacillota</taxon>
        <taxon>Clostridia</taxon>
        <taxon>Eubacteriales</taxon>
        <taxon>Clostridiaceae</taxon>
        <taxon>Clostridium</taxon>
    </lineage>
</organism>
<dbReference type="RefSeq" id="WP_206870630.1">
    <property type="nucleotide sequence ID" value="NZ_BMBA01000002.1"/>
</dbReference>
<name>A0ABQ1ECB6_9CLOT</name>
<dbReference type="InterPro" id="IPR004699">
    <property type="entry name" value="PTS_IID_sorb"/>
</dbReference>
<sequence>MSQIFEILAKGADNFMNLFRAGGNQFVSFVTGIVPLLIALLVTMNAIIKFIGDEKIERLAAKCSKNPVTRYLILPVIGTFVFANPMTLSLGKFMPEKYKPSYYAAASFSCHTMNGLFPHINPGELFVFLGIAAGVTKLGFSTTDLAIRYLLVGMVTNFFRGWITDFTTAYVERQQGVKLSTEVKLGN</sequence>
<dbReference type="PIRSF" id="PIRSF038321">
    <property type="entry name" value="PTS_glc_srb_IIC"/>
    <property type="match status" value="1"/>
</dbReference>
<dbReference type="PANTHER" id="PTHR40399:SF1">
    <property type="entry name" value="PTS SYSTEM GLUCITOL_SORBITOL-SPECIFIC EIIC COMPONENT"/>
    <property type="match status" value="1"/>
</dbReference>
<dbReference type="EMBL" id="BMBA01000002">
    <property type="protein sequence ID" value="GFZ32379.1"/>
    <property type="molecule type" value="Genomic_DNA"/>
</dbReference>
<evidence type="ECO:0000256" key="1">
    <source>
        <dbReference type="SAM" id="Phobius"/>
    </source>
</evidence>
<gene>
    <name evidence="2" type="primary">srlA</name>
    <name evidence="2" type="ORF">CSC2_29050</name>
</gene>